<evidence type="ECO:0000256" key="1">
    <source>
        <dbReference type="SAM" id="Phobius"/>
    </source>
</evidence>
<evidence type="ECO:0000313" key="2">
    <source>
        <dbReference type="EMBL" id="SEL89034.1"/>
    </source>
</evidence>
<evidence type="ECO:0000313" key="3">
    <source>
        <dbReference type="Proteomes" id="UP000198677"/>
    </source>
</evidence>
<name>A0A1H7TWW3_9NOCA</name>
<feature type="transmembrane region" description="Helical" evidence="1">
    <location>
        <begin position="12"/>
        <end position="30"/>
    </location>
</feature>
<keyword evidence="3" id="KW-1185">Reference proteome</keyword>
<reference evidence="3" key="1">
    <citation type="submission" date="2016-10" db="EMBL/GenBank/DDBJ databases">
        <authorList>
            <person name="Varghese N."/>
            <person name="Submissions S."/>
        </authorList>
    </citation>
    <scope>NUCLEOTIDE SEQUENCE [LARGE SCALE GENOMIC DNA]</scope>
    <source>
        <strain evidence="3">DSM 44675</strain>
    </source>
</reference>
<dbReference type="Proteomes" id="UP000198677">
    <property type="component" value="Unassembled WGS sequence"/>
</dbReference>
<protein>
    <submittedName>
        <fullName evidence="2">Uncharacterized protein</fullName>
    </submittedName>
</protein>
<proteinExistence type="predicted"/>
<dbReference type="OrthoDB" id="4475284at2"/>
<dbReference type="RefSeq" id="WP_072754253.1">
    <property type="nucleotide sequence ID" value="NZ_FOAW01000016.1"/>
</dbReference>
<dbReference type="AlphaFoldDB" id="A0A1H7TWW3"/>
<keyword evidence="1" id="KW-1133">Transmembrane helix</keyword>
<accession>A0A1H7TWW3</accession>
<keyword evidence="1" id="KW-0472">Membrane</keyword>
<feature type="transmembrane region" description="Helical" evidence="1">
    <location>
        <begin position="36"/>
        <end position="53"/>
    </location>
</feature>
<dbReference type="EMBL" id="FOAW01000016">
    <property type="protein sequence ID" value="SEL89034.1"/>
    <property type="molecule type" value="Genomic_DNA"/>
</dbReference>
<gene>
    <name evidence="2" type="ORF">SAMN05444583_116132</name>
</gene>
<sequence length="72" mass="7622">MTTIAPPALKTLSACVFVTGLVGAAIGIYGLDVEVAVLWLIVASVSGLYLLKLRAESHGRLERPARSRRTTA</sequence>
<organism evidence="2 3">
    <name type="scientific">Rhodococcus maanshanensis</name>
    <dbReference type="NCBI Taxonomy" id="183556"/>
    <lineage>
        <taxon>Bacteria</taxon>
        <taxon>Bacillati</taxon>
        <taxon>Actinomycetota</taxon>
        <taxon>Actinomycetes</taxon>
        <taxon>Mycobacteriales</taxon>
        <taxon>Nocardiaceae</taxon>
        <taxon>Rhodococcus</taxon>
    </lineage>
</organism>
<keyword evidence="1" id="KW-0812">Transmembrane</keyword>